<protein>
    <submittedName>
        <fullName evidence="2">Uncharacterized protein</fullName>
    </submittedName>
</protein>
<evidence type="ECO:0000313" key="3">
    <source>
        <dbReference type="Proteomes" id="UP000784294"/>
    </source>
</evidence>
<evidence type="ECO:0000313" key="2">
    <source>
        <dbReference type="EMBL" id="VEL42028.1"/>
    </source>
</evidence>
<organism evidence="2 3">
    <name type="scientific">Protopolystoma xenopodis</name>
    <dbReference type="NCBI Taxonomy" id="117903"/>
    <lineage>
        <taxon>Eukaryota</taxon>
        <taxon>Metazoa</taxon>
        <taxon>Spiralia</taxon>
        <taxon>Lophotrochozoa</taxon>
        <taxon>Platyhelminthes</taxon>
        <taxon>Monogenea</taxon>
        <taxon>Polyopisthocotylea</taxon>
        <taxon>Polystomatidea</taxon>
        <taxon>Polystomatidae</taxon>
        <taxon>Protopolystoma</taxon>
    </lineage>
</organism>
<proteinExistence type="predicted"/>
<comment type="caution">
    <text evidence="2">The sequence shown here is derived from an EMBL/GenBank/DDBJ whole genome shotgun (WGS) entry which is preliminary data.</text>
</comment>
<keyword evidence="1" id="KW-0812">Transmembrane</keyword>
<name>A0A448XQ10_9PLAT</name>
<keyword evidence="3" id="KW-1185">Reference proteome</keyword>
<dbReference type="Proteomes" id="UP000784294">
    <property type="component" value="Unassembled WGS sequence"/>
</dbReference>
<gene>
    <name evidence="2" type="ORF">PXEA_LOCUS35468</name>
</gene>
<dbReference type="AlphaFoldDB" id="A0A448XQ10"/>
<accession>A0A448XQ10</accession>
<keyword evidence="1" id="KW-0472">Membrane</keyword>
<evidence type="ECO:0000256" key="1">
    <source>
        <dbReference type="SAM" id="Phobius"/>
    </source>
</evidence>
<feature type="transmembrane region" description="Helical" evidence="1">
    <location>
        <begin position="75"/>
        <end position="94"/>
    </location>
</feature>
<keyword evidence="1" id="KW-1133">Transmembrane helix</keyword>
<reference evidence="2" key="1">
    <citation type="submission" date="2018-11" db="EMBL/GenBank/DDBJ databases">
        <authorList>
            <consortium name="Pathogen Informatics"/>
        </authorList>
    </citation>
    <scope>NUCLEOTIDE SEQUENCE</scope>
</reference>
<sequence length="127" mass="13948">MTWHSKLASSRGHRVSRNSFLTSSKCAAPPSCPASFAFSLVTTLDNSASCRQPWCCRPETRLTITCSHVHLADPLVLSLLFLLLLPHCILSGLVTRWSGDVSLWPRLSRTSQVVILNRPTETGGETT</sequence>
<dbReference type="EMBL" id="CAAALY010272241">
    <property type="protein sequence ID" value="VEL42028.1"/>
    <property type="molecule type" value="Genomic_DNA"/>
</dbReference>